<evidence type="ECO:0000256" key="1">
    <source>
        <dbReference type="ARBA" id="ARBA00005254"/>
    </source>
</evidence>
<dbReference type="InterPro" id="IPR029045">
    <property type="entry name" value="ClpP/crotonase-like_dom_sf"/>
</dbReference>
<dbReference type="Gene3D" id="3.90.226.10">
    <property type="entry name" value="2-enoyl-CoA Hydratase, Chain A, domain 1"/>
    <property type="match status" value="1"/>
</dbReference>
<dbReference type="Pfam" id="PF00378">
    <property type="entry name" value="ECH_1"/>
    <property type="match status" value="1"/>
</dbReference>
<gene>
    <name evidence="3" type="ORF">LPW39_23045</name>
</gene>
<evidence type="ECO:0000313" key="3">
    <source>
        <dbReference type="EMBL" id="MCD2168004.1"/>
    </source>
</evidence>
<dbReference type="RefSeq" id="WP_230781042.1">
    <property type="nucleotide sequence ID" value="NZ_JAJNCT010000036.1"/>
</dbReference>
<dbReference type="PANTHER" id="PTHR11941">
    <property type="entry name" value="ENOYL-COA HYDRATASE-RELATED"/>
    <property type="match status" value="1"/>
</dbReference>
<evidence type="ECO:0000256" key="2">
    <source>
        <dbReference type="ARBA" id="ARBA00023239"/>
    </source>
</evidence>
<organism evidence="3 4">
    <name type="scientific">Comamonas koreensis</name>
    <dbReference type="NCBI Taxonomy" id="160825"/>
    <lineage>
        <taxon>Bacteria</taxon>
        <taxon>Pseudomonadati</taxon>
        <taxon>Pseudomonadota</taxon>
        <taxon>Betaproteobacteria</taxon>
        <taxon>Burkholderiales</taxon>
        <taxon>Comamonadaceae</taxon>
        <taxon>Comamonas</taxon>
    </lineage>
</organism>
<dbReference type="Gene3D" id="1.10.12.10">
    <property type="entry name" value="Lyase 2-enoyl-coa Hydratase, Chain A, domain 2"/>
    <property type="match status" value="1"/>
</dbReference>
<protein>
    <submittedName>
        <fullName evidence="3">Enoyl-CoA hydratase-related protein</fullName>
    </submittedName>
</protein>
<reference evidence="3 4" key="1">
    <citation type="submission" date="2021-11" db="EMBL/GenBank/DDBJ databases">
        <title>Genome sequence.</title>
        <authorList>
            <person name="Sun Q."/>
        </authorList>
    </citation>
    <scope>NUCLEOTIDE SEQUENCE [LARGE SCALE GENOMIC DNA]</scope>
    <source>
        <strain evidence="3 4">KCTC 12005</strain>
    </source>
</reference>
<dbReference type="InterPro" id="IPR001753">
    <property type="entry name" value="Enoyl-CoA_hydra/iso"/>
</dbReference>
<comment type="similarity">
    <text evidence="1">Belongs to the enoyl-CoA hydratase/isomerase family.</text>
</comment>
<dbReference type="GO" id="GO:0016829">
    <property type="term" value="F:lyase activity"/>
    <property type="evidence" value="ECO:0007669"/>
    <property type="project" value="UniProtKB-KW"/>
</dbReference>
<evidence type="ECO:0000313" key="4">
    <source>
        <dbReference type="Proteomes" id="UP001199260"/>
    </source>
</evidence>
<name>A0AAW4Y3U1_9BURK</name>
<dbReference type="SUPFAM" id="SSF52096">
    <property type="entry name" value="ClpP/crotonase"/>
    <property type="match status" value="1"/>
</dbReference>
<sequence length="259" mass="27919">MSGQITLSRDGHVATLLIDNVAKRNAISHQMWISLAEQLDALVADSDLRCIVLRGAGTQAFGSGADIDEFESLRSSKEKGIAFAQQAHRAMALLRHCPIPTLAAIRGACVGGGLELAACCDLRLASDDARFGIPIGRLGGVLAYPELEALVHVAGPQVALELLLEGRLLDAQEACSKGLVTRVVPQAEWEEELAQTIARISGLAPLSARWHKKFIARLQSGTPLTDADQQEGYACFDTQDFIEGYRAFLDKRKPVFTGK</sequence>
<dbReference type="AlphaFoldDB" id="A0AAW4Y3U1"/>
<keyword evidence="2" id="KW-0456">Lyase</keyword>
<accession>A0AAW4Y3U1</accession>
<dbReference type="CDD" id="cd06558">
    <property type="entry name" value="crotonase-like"/>
    <property type="match status" value="1"/>
</dbReference>
<dbReference type="GO" id="GO:0006635">
    <property type="term" value="P:fatty acid beta-oxidation"/>
    <property type="evidence" value="ECO:0007669"/>
    <property type="project" value="TreeGrafter"/>
</dbReference>
<comment type="caution">
    <text evidence="3">The sequence shown here is derived from an EMBL/GenBank/DDBJ whole genome shotgun (WGS) entry which is preliminary data.</text>
</comment>
<proteinExistence type="inferred from homology"/>
<dbReference type="InterPro" id="IPR014748">
    <property type="entry name" value="Enoyl-CoA_hydra_C"/>
</dbReference>
<dbReference type="Proteomes" id="UP001199260">
    <property type="component" value="Unassembled WGS sequence"/>
</dbReference>
<dbReference type="PANTHER" id="PTHR11941:SF54">
    <property type="entry name" value="ENOYL-COA HYDRATASE, MITOCHONDRIAL"/>
    <property type="match status" value="1"/>
</dbReference>
<dbReference type="EMBL" id="JAJNCT010000036">
    <property type="protein sequence ID" value="MCD2168004.1"/>
    <property type="molecule type" value="Genomic_DNA"/>
</dbReference>
<keyword evidence="4" id="KW-1185">Reference proteome</keyword>